<dbReference type="CDD" id="cd14852">
    <property type="entry name" value="LD-carboxypeptidase"/>
    <property type="match status" value="1"/>
</dbReference>
<evidence type="ECO:0000313" key="2">
    <source>
        <dbReference type="EMBL" id="RAK44626.1"/>
    </source>
</evidence>
<dbReference type="InterPro" id="IPR003709">
    <property type="entry name" value="VanY-like_core_dom"/>
</dbReference>
<dbReference type="InterPro" id="IPR052179">
    <property type="entry name" value="DD-CPase-like"/>
</dbReference>
<dbReference type="GO" id="GO:0006508">
    <property type="term" value="P:proteolysis"/>
    <property type="evidence" value="ECO:0007669"/>
    <property type="project" value="InterPro"/>
</dbReference>
<dbReference type="PANTHER" id="PTHR34385:SF1">
    <property type="entry name" value="PEPTIDOGLYCAN L-ALANYL-D-GLUTAMATE ENDOPEPTIDASE CWLK"/>
    <property type="match status" value="1"/>
</dbReference>
<dbReference type="InterPro" id="IPR009045">
    <property type="entry name" value="Zn_M74/Hedgehog-like"/>
</dbReference>
<sequence length="234" mass="26470">MNAFAKLSLVGLIVATTSPLHETHAANHKSCSIHVSNKTISKINGIPIANKQYYMSRKYNPGANKTMIKWYNKMKADARKQGINLEIVGQTGAYGYRSYATQQYLYNSYVASYGQAYANRISARPGTSEHQLGLAMDIKDGTNYGTLSTSFEYTAASKYLQKNAHKYGFIIRYLKGKEQITGFMYEPWHIRYVGRTHAARIKYNNVTLEEYFGIQGKKRLSSGKHTVRGVICKY</sequence>
<dbReference type="Proteomes" id="UP000249808">
    <property type="component" value="Unassembled WGS sequence"/>
</dbReference>
<dbReference type="RefSeq" id="WP_111715971.1">
    <property type="nucleotide sequence ID" value="NZ_CP073819.1"/>
</dbReference>
<dbReference type="InterPro" id="IPR058193">
    <property type="entry name" value="VanY/YodJ_core_dom"/>
</dbReference>
<dbReference type="PANTHER" id="PTHR34385">
    <property type="entry name" value="D-ALANYL-D-ALANINE CARBOXYPEPTIDASE"/>
    <property type="match status" value="1"/>
</dbReference>
<dbReference type="Gene3D" id="3.30.1380.10">
    <property type="match status" value="1"/>
</dbReference>
<comment type="caution">
    <text evidence="2">The sequence shown here is derived from an EMBL/GenBank/DDBJ whole genome shotgun (WGS) entry which is preliminary data.</text>
</comment>
<name>A0A327ZR63_9STAP</name>
<dbReference type="GO" id="GO:0008233">
    <property type="term" value="F:peptidase activity"/>
    <property type="evidence" value="ECO:0007669"/>
    <property type="project" value="InterPro"/>
</dbReference>
<organism evidence="2 3">
    <name type="scientific">Macrococcus epidermidis</name>
    <dbReference type="NCBI Taxonomy" id="1902580"/>
    <lineage>
        <taxon>Bacteria</taxon>
        <taxon>Bacillati</taxon>
        <taxon>Bacillota</taxon>
        <taxon>Bacilli</taxon>
        <taxon>Bacillales</taxon>
        <taxon>Staphylococcaceae</taxon>
        <taxon>Macrococcus</taxon>
    </lineage>
</organism>
<dbReference type="AlphaFoldDB" id="A0A327ZR63"/>
<reference evidence="2 3" key="1">
    <citation type="journal article" date="2018" name="Front. Microbiol.">
        <title>Description and Comparative Genomics of Macrococcus caseolyticus subsp. hominis subsp. nov., Macrococcus goetzii sp. nov., Macrococcus epidermidis sp. nov., and Macrococcus bohemicus sp. nov., Novel Macrococci From Human Clinical Material With Virulence Potential and Suspected Uptake of Foreign DNA by Natural Transformation.</title>
        <authorList>
            <person name="Maslanova I."/>
            <person name="Wertheimer Z."/>
            <person name="Sedlacek I."/>
            <person name="Svec P."/>
            <person name="Indrakova A."/>
            <person name="Kovarovic V."/>
            <person name="Schumann P."/>
            <person name="Sproer C."/>
            <person name="Kralova S."/>
            <person name="Sedo O."/>
            <person name="Kristofova L."/>
            <person name="Vrbovska V."/>
            <person name="Fuzik T."/>
            <person name="Petras P."/>
            <person name="Zdrahal Z."/>
            <person name="Ruzickova V."/>
            <person name="Doskar J."/>
            <person name="Pantucek R."/>
        </authorList>
    </citation>
    <scope>NUCLEOTIDE SEQUENCE [LARGE SCALE GENOMIC DNA]</scope>
    <source>
        <strain evidence="2 3">01/688</strain>
    </source>
</reference>
<dbReference type="SUPFAM" id="SSF55166">
    <property type="entry name" value="Hedgehog/DD-peptidase"/>
    <property type="match status" value="1"/>
</dbReference>
<dbReference type="EMBL" id="PZJH01000003">
    <property type="protein sequence ID" value="RAK44626.1"/>
    <property type="molecule type" value="Genomic_DNA"/>
</dbReference>
<accession>A0A327ZR63</accession>
<proteinExistence type="predicted"/>
<feature type="domain" description="D-alanyl-D-alanine carboxypeptidase-like core" evidence="1">
    <location>
        <begin position="64"/>
        <end position="194"/>
    </location>
</feature>
<keyword evidence="3" id="KW-1185">Reference proteome</keyword>
<protein>
    <recommendedName>
        <fullName evidence="1">D-alanyl-D-alanine carboxypeptidase-like core domain-containing protein</fullName>
    </recommendedName>
</protein>
<evidence type="ECO:0000259" key="1">
    <source>
        <dbReference type="Pfam" id="PF02557"/>
    </source>
</evidence>
<evidence type="ECO:0000313" key="3">
    <source>
        <dbReference type="Proteomes" id="UP000249808"/>
    </source>
</evidence>
<gene>
    <name evidence="2" type="ORF">BHU61_07890</name>
</gene>
<dbReference type="Pfam" id="PF02557">
    <property type="entry name" value="VanY"/>
    <property type="match status" value="1"/>
</dbReference>